<reference evidence="1" key="1">
    <citation type="submission" date="2014-09" db="EMBL/GenBank/DDBJ databases">
        <authorList>
            <person name="Magalhaes I.L.F."/>
            <person name="Oliveira U."/>
            <person name="Santos F.R."/>
            <person name="Vidigal T.H.D.A."/>
            <person name="Brescovit A.D."/>
            <person name="Santos A.J."/>
        </authorList>
    </citation>
    <scope>NUCLEOTIDE SEQUENCE</scope>
    <source>
        <tissue evidence="1">Shoot tissue taken approximately 20 cm above the soil surface</tissue>
    </source>
</reference>
<dbReference type="EMBL" id="GBRH01171571">
    <property type="protein sequence ID" value="JAE26325.1"/>
    <property type="molecule type" value="Transcribed_RNA"/>
</dbReference>
<organism evidence="1">
    <name type="scientific">Arundo donax</name>
    <name type="common">Giant reed</name>
    <name type="synonym">Donax arundinaceus</name>
    <dbReference type="NCBI Taxonomy" id="35708"/>
    <lineage>
        <taxon>Eukaryota</taxon>
        <taxon>Viridiplantae</taxon>
        <taxon>Streptophyta</taxon>
        <taxon>Embryophyta</taxon>
        <taxon>Tracheophyta</taxon>
        <taxon>Spermatophyta</taxon>
        <taxon>Magnoliopsida</taxon>
        <taxon>Liliopsida</taxon>
        <taxon>Poales</taxon>
        <taxon>Poaceae</taxon>
        <taxon>PACMAD clade</taxon>
        <taxon>Arundinoideae</taxon>
        <taxon>Arundineae</taxon>
        <taxon>Arundo</taxon>
    </lineage>
</organism>
<evidence type="ECO:0000313" key="1">
    <source>
        <dbReference type="EMBL" id="JAE26325.1"/>
    </source>
</evidence>
<sequence length="70" mass="7866">MLAAYSVCLLVFKRQKHGQHYCLVSNCGQPSLLDYNFVINIQNVSLLVILLTCSPHSSSVKHITNVFVLF</sequence>
<reference evidence="1" key="2">
    <citation type="journal article" date="2015" name="Data Brief">
        <title>Shoot transcriptome of the giant reed, Arundo donax.</title>
        <authorList>
            <person name="Barrero R.A."/>
            <person name="Guerrero F.D."/>
            <person name="Moolhuijzen P."/>
            <person name="Goolsby J.A."/>
            <person name="Tidwell J."/>
            <person name="Bellgard S.E."/>
            <person name="Bellgard M.I."/>
        </authorList>
    </citation>
    <scope>NUCLEOTIDE SEQUENCE</scope>
    <source>
        <tissue evidence="1">Shoot tissue taken approximately 20 cm above the soil surface</tissue>
    </source>
</reference>
<accession>A0A0A9GMG0</accession>
<proteinExistence type="predicted"/>
<name>A0A0A9GMG0_ARUDO</name>
<protein>
    <submittedName>
        <fullName evidence="1">Uncharacterized protein</fullName>
    </submittedName>
</protein>
<dbReference type="AlphaFoldDB" id="A0A0A9GMG0"/>